<evidence type="ECO:0000256" key="1">
    <source>
        <dbReference type="PROSITE-ProRule" id="PRU00339"/>
    </source>
</evidence>
<dbReference type="EMBL" id="CAJOBA010039829">
    <property type="protein sequence ID" value="CAF4084134.1"/>
    <property type="molecule type" value="Genomic_DNA"/>
</dbReference>
<gene>
    <name evidence="2" type="ORF">OVA965_LOCUS27560</name>
    <name evidence="3" type="ORF">TMI583_LOCUS28302</name>
</gene>
<evidence type="ECO:0000313" key="4">
    <source>
        <dbReference type="Proteomes" id="UP000677228"/>
    </source>
</evidence>
<proteinExistence type="predicted"/>
<dbReference type="Proteomes" id="UP000677228">
    <property type="component" value="Unassembled WGS sequence"/>
</dbReference>
<feature type="non-terminal residue" evidence="2">
    <location>
        <position position="1"/>
    </location>
</feature>
<name>A0A8S2EWI2_9BILA</name>
<dbReference type="SUPFAM" id="SSF48452">
    <property type="entry name" value="TPR-like"/>
    <property type="match status" value="1"/>
</dbReference>
<sequence length="118" mass="13360">QNMASAAAAVAPNDDLNEAIWIRLLSEVLVRMSDADQAQVTYDEDLKLWLINISICDEGADSRLKAMVDYIRSELRETTDLVDLADLFVKMGEYDTAKVYYQRQLSLAPVSDRNMKRA</sequence>
<accession>A0A8S2EWI2</accession>
<evidence type="ECO:0000313" key="3">
    <source>
        <dbReference type="EMBL" id="CAF4084134.1"/>
    </source>
</evidence>
<protein>
    <submittedName>
        <fullName evidence="2">Uncharacterized protein</fullName>
    </submittedName>
</protein>
<dbReference type="InterPro" id="IPR011990">
    <property type="entry name" value="TPR-like_helical_dom_sf"/>
</dbReference>
<dbReference type="EMBL" id="CAJNOK010018272">
    <property type="protein sequence ID" value="CAF1279309.1"/>
    <property type="molecule type" value="Genomic_DNA"/>
</dbReference>
<evidence type="ECO:0000313" key="2">
    <source>
        <dbReference type="EMBL" id="CAF1279309.1"/>
    </source>
</evidence>
<organism evidence="2 4">
    <name type="scientific">Didymodactylos carnosus</name>
    <dbReference type="NCBI Taxonomy" id="1234261"/>
    <lineage>
        <taxon>Eukaryota</taxon>
        <taxon>Metazoa</taxon>
        <taxon>Spiralia</taxon>
        <taxon>Gnathifera</taxon>
        <taxon>Rotifera</taxon>
        <taxon>Eurotatoria</taxon>
        <taxon>Bdelloidea</taxon>
        <taxon>Philodinida</taxon>
        <taxon>Philodinidae</taxon>
        <taxon>Didymodactylos</taxon>
    </lineage>
</organism>
<dbReference type="AlphaFoldDB" id="A0A8S2EWI2"/>
<comment type="caution">
    <text evidence="2">The sequence shown here is derived from an EMBL/GenBank/DDBJ whole genome shotgun (WGS) entry which is preliminary data.</text>
</comment>
<dbReference type="Proteomes" id="UP000682733">
    <property type="component" value="Unassembled WGS sequence"/>
</dbReference>
<reference evidence="2" key="1">
    <citation type="submission" date="2021-02" db="EMBL/GenBank/DDBJ databases">
        <authorList>
            <person name="Nowell W R."/>
        </authorList>
    </citation>
    <scope>NUCLEOTIDE SEQUENCE</scope>
</reference>
<dbReference type="InterPro" id="IPR019734">
    <property type="entry name" value="TPR_rpt"/>
</dbReference>
<keyword evidence="1" id="KW-0802">TPR repeat</keyword>
<dbReference type="PROSITE" id="PS50005">
    <property type="entry name" value="TPR"/>
    <property type="match status" value="1"/>
</dbReference>
<feature type="repeat" description="TPR" evidence="1">
    <location>
        <begin position="78"/>
        <end position="111"/>
    </location>
</feature>